<dbReference type="InterPro" id="IPR012938">
    <property type="entry name" value="Glc/Sorbosone_DH"/>
</dbReference>
<dbReference type="PANTHER" id="PTHR19328:SF13">
    <property type="entry name" value="HIPL1 PROTEIN"/>
    <property type="match status" value="1"/>
</dbReference>
<dbReference type="RefSeq" id="WP_063276158.1">
    <property type="nucleotide sequence ID" value="NZ_LQMT02000041.1"/>
</dbReference>
<dbReference type="PANTHER" id="PTHR19328">
    <property type="entry name" value="HEDGEHOG-INTERACTING PROTEIN"/>
    <property type="match status" value="1"/>
</dbReference>
<dbReference type="SUPFAM" id="SSF49299">
    <property type="entry name" value="PKD domain"/>
    <property type="match status" value="1"/>
</dbReference>
<dbReference type="InterPro" id="IPR022409">
    <property type="entry name" value="PKD/Chitinase_dom"/>
</dbReference>
<dbReference type="InterPro" id="IPR011041">
    <property type="entry name" value="Quinoprot_gluc/sorb_DH_b-prop"/>
</dbReference>
<dbReference type="Gene3D" id="2.60.40.10">
    <property type="entry name" value="Immunoglobulins"/>
    <property type="match status" value="1"/>
</dbReference>
<reference evidence="3 4" key="1">
    <citation type="submission" date="2016-12" db="EMBL/GenBank/DDBJ databases">
        <title>Amycolatopsis keratiniphila subsp. keratiniphila genome sequencing and assembly.</title>
        <authorList>
            <person name="Mayilraj S."/>
            <person name="Kaur N."/>
        </authorList>
    </citation>
    <scope>NUCLEOTIDE SEQUENCE [LARGE SCALE GENOMIC DNA]</scope>
    <source>
        <strain evidence="3 4">DSM 44409</strain>
    </source>
</reference>
<sequence length="995" mass="106319">MRSRRSIAAATAILTALGVTVVTAPVAAAAPEVPAGFVLTDIPTGQPAGDLTDVAYLPDGGVLTTGRHGSVRWTPKGGQPSEIASIPVHTGGSLGLTSIAVAPDFATSRTIYTARALSNGGDRAFRVSQWQVQGTDAPTGLTDERLVLQIPANSDSRGIQDLAVDPSGGVLWIAVGDNAADQAPGTATKDTVDKFALRALDPGQPTGKILRVTPNGVGVVSNPFYDMAAPDSWRSRNYLSGLRDPRITLDQRGGIVVTDNGWATRDEVNIALPGQNLKWPCWEGTGKAPGYRDLAECGNVLNTAPLTETARQTNGDILGGVFYAGTSYPESYRARHFVADKGAGTLSTLRFDSAGKVVDQPAVLASGIGNPAALATAPNGDIVVADASTSTLRRLSYRPANKAPTASFDASYSPGGRTVWFDASTSMDPDFDDIAYEWDFGDGSTGTGRIVPHVYAPAAEKVTVTLTTRDIHGTATTTTQSVTPNSYGPTVIMSSPGLDVRFPAREPITLTAEASDPVEGPLTVNWTAERVVCPNQDSCTTSVLRTGSGPSFWLHYPDDNDGKVVFTASVSNSRGVVNRARYVALPRQARVSISATNEARLDVGRGQGQALDRLVTVGSLVSITAPSEAFDGARFTEWGDNHDPSPQRQFLVPMGGMQVRADYQSPIEKRYAEDAGLRAKLGPATGIEVIEAGVHWRPYANGRLYWTPRTGVTAVSGAIHEKYVALGAHAFLGVPTTDEAAGKTIHGRFSQFEGGPATGAGTIYWEPGFGAAAIYGPIRDKWLETGAEGGLLGPPTTDQATTPDGTGRYNHFAGSSIYWTAATGAHYIKGEIRNKWRALGWERYFGYPTTDESGTPDGVGKYNHFSQAGSIYWTPSTGAYEVHGLIRARWSAIGWENGVGYPITDETWTPGNTGKYNHFRQGGFDHSIYWRAGTSVAWEVKGMIRLRWRDLGWQTSYLGFPISGEYRTPTGYRSDFQYGYITYNGSTGAIEDRRY</sequence>
<name>A0A1W2LJ42_9PSEU</name>
<dbReference type="SMART" id="SM00089">
    <property type="entry name" value="PKD"/>
    <property type="match status" value="1"/>
</dbReference>
<dbReference type="EMBL" id="LQMT02000041">
    <property type="protein sequence ID" value="ONF62652.1"/>
    <property type="molecule type" value="Genomic_DNA"/>
</dbReference>
<evidence type="ECO:0000256" key="1">
    <source>
        <dbReference type="SAM" id="SignalP"/>
    </source>
</evidence>
<dbReference type="PROSITE" id="PS50093">
    <property type="entry name" value="PKD"/>
    <property type="match status" value="1"/>
</dbReference>
<dbReference type="Proteomes" id="UP000076660">
    <property type="component" value="Unassembled WGS sequence"/>
</dbReference>
<dbReference type="InterPro" id="IPR035986">
    <property type="entry name" value="PKD_dom_sf"/>
</dbReference>
<dbReference type="OrthoDB" id="514320at2"/>
<dbReference type="SUPFAM" id="SSF50952">
    <property type="entry name" value="Soluble quinoprotein glucose dehydrogenase"/>
    <property type="match status" value="1"/>
</dbReference>
<dbReference type="InterPro" id="IPR000601">
    <property type="entry name" value="PKD_dom"/>
</dbReference>
<comment type="caution">
    <text evidence="3">The sequence shown here is derived from an EMBL/GenBank/DDBJ whole genome shotgun (WGS) entry which is preliminary data.</text>
</comment>
<evidence type="ECO:0000259" key="2">
    <source>
        <dbReference type="PROSITE" id="PS50093"/>
    </source>
</evidence>
<dbReference type="PROSITE" id="PS51318">
    <property type="entry name" value="TAT"/>
    <property type="match status" value="1"/>
</dbReference>
<dbReference type="GO" id="GO:0005975">
    <property type="term" value="P:carbohydrate metabolic process"/>
    <property type="evidence" value="ECO:0007669"/>
    <property type="project" value="UniProtKB-ARBA"/>
</dbReference>
<dbReference type="InterPro" id="IPR013207">
    <property type="entry name" value="LGFP"/>
</dbReference>
<evidence type="ECO:0000313" key="3">
    <source>
        <dbReference type="EMBL" id="ONF62652.1"/>
    </source>
</evidence>
<gene>
    <name evidence="3" type="ORF">AVR91_0237970</name>
</gene>
<keyword evidence="1" id="KW-0732">Signal</keyword>
<dbReference type="Pfam" id="PF07995">
    <property type="entry name" value="GSDH"/>
    <property type="match status" value="1"/>
</dbReference>
<evidence type="ECO:0000313" key="4">
    <source>
        <dbReference type="Proteomes" id="UP000076660"/>
    </source>
</evidence>
<accession>A0A1W2LJ42</accession>
<dbReference type="Gene3D" id="2.120.10.30">
    <property type="entry name" value="TolB, C-terminal domain"/>
    <property type="match status" value="1"/>
</dbReference>
<feature type="domain" description="PKD" evidence="2">
    <location>
        <begin position="418"/>
        <end position="460"/>
    </location>
</feature>
<dbReference type="InterPro" id="IPR006311">
    <property type="entry name" value="TAT_signal"/>
</dbReference>
<protein>
    <submittedName>
        <fullName evidence="3">Peptidoglycan biosynthesis protein</fullName>
    </submittedName>
</protein>
<dbReference type="Pfam" id="PF08310">
    <property type="entry name" value="LGFP"/>
    <property type="match status" value="5"/>
</dbReference>
<dbReference type="InterPro" id="IPR013783">
    <property type="entry name" value="Ig-like_fold"/>
</dbReference>
<dbReference type="AlphaFoldDB" id="A0A1W2LJ42"/>
<dbReference type="CDD" id="cd00146">
    <property type="entry name" value="PKD"/>
    <property type="match status" value="1"/>
</dbReference>
<dbReference type="InterPro" id="IPR011042">
    <property type="entry name" value="6-blade_b-propeller_TolB-like"/>
</dbReference>
<feature type="signal peptide" evidence="1">
    <location>
        <begin position="1"/>
        <end position="29"/>
    </location>
</feature>
<proteinExistence type="predicted"/>
<feature type="chain" id="PRO_5010700636" evidence="1">
    <location>
        <begin position="30"/>
        <end position="995"/>
    </location>
</feature>
<organism evidence="3 4">
    <name type="scientific">Amycolatopsis keratiniphila subsp. keratiniphila</name>
    <dbReference type="NCBI Taxonomy" id="227715"/>
    <lineage>
        <taxon>Bacteria</taxon>
        <taxon>Bacillati</taxon>
        <taxon>Actinomycetota</taxon>
        <taxon>Actinomycetes</taxon>
        <taxon>Pseudonocardiales</taxon>
        <taxon>Pseudonocardiaceae</taxon>
        <taxon>Amycolatopsis</taxon>
        <taxon>Amycolatopsis japonica group</taxon>
    </lineage>
</organism>
<dbReference type="Pfam" id="PF18911">
    <property type="entry name" value="PKD_4"/>
    <property type="match status" value="1"/>
</dbReference>